<evidence type="ECO:0000259" key="5">
    <source>
        <dbReference type="Pfam" id="PF07627"/>
    </source>
</evidence>
<dbReference type="Proteomes" id="UP000319976">
    <property type="component" value="Chromosome"/>
</dbReference>
<keyword evidence="10" id="KW-1185">Reference proteome</keyword>
<dbReference type="AlphaFoldDB" id="A0A517TDX3"/>
<dbReference type="Pfam" id="PF07626">
    <property type="entry name" value="PSD3"/>
    <property type="match status" value="1"/>
</dbReference>
<dbReference type="Pfam" id="PF07635">
    <property type="entry name" value="PSCyt1"/>
    <property type="match status" value="1"/>
</dbReference>
<evidence type="ECO:0000259" key="8">
    <source>
        <dbReference type="Pfam" id="PF07637"/>
    </source>
</evidence>
<evidence type="ECO:0008006" key="11">
    <source>
        <dbReference type="Google" id="ProtNLM"/>
    </source>
</evidence>
<evidence type="ECO:0000313" key="10">
    <source>
        <dbReference type="Proteomes" id="UP000319976"/>
    </source>
</evidence>
<dbReference type="Pfam" id="PF07627">
    <property type="entry name" value="PSCyt3"/>
    <property type="match status" value="1"/>
</dbReference>
<evidence type="ECO:0000259" key="4">
    <source>
        <dbReference type="Pfam" id="PF07626"/>
    </source>
</evidence>
<dbReference type="Pfam" id="PF07631">
    <property type="entry name" value="PSD4"/>
    <property type="match status" value="1"/>
</dbReference>
<feature type="compositionally biased region" description="Gly residues" evidence="1">
    <location>
        <begin position="319"/>
        <end position="328"/>
    </location>
</feature>
<gene>
    <name evidence="9" type="ORF">V22_38430</name>
</gene>
<name>A0A517TDX3_9PLAN</name>
<dbReference type="InterPro" id="IPR013036">
    <property type="entry name" value="DUF1587"/>
</dbReference>
<reference evidence="9 10" key="1">
    <citation type="submission" date="2019-02" db="EMBL/GenBank/DDBJ databases">
        <title>Deep-cultivation of Planctomycetes and their phenomic and genomic characterization uncovers novel biology.</title>
        <authorList>
            <person name="Wiegand S."/>
            <person name="Jogler M."/>
            <person name="Boedeker C."/>
            <person name="Pinto D."/>
            <person name="Vollmers J."/>
            <person name="Rivas-Marin E."/>
            <person name="Kohn T."/>
            <person name="Peeters S.H."/>
            <person name="Heuer A."/>
            <person name="Rast P."/>
            <person name="Oberbeckmann S."/>
            <person name="Bunk B."/>
            <person name="Jeske O."/>
            <person name="Meyerdierks A."/>
            <person name="Storesund J.E."/>
            <person name="Kallscheuer N."/>
            <person name="Luecker S."/>
            <person name="Lage O.M."/>
            <person name="Pohl T."/>
            <person name="Merkel B.J."/>
            <person name="Hornburger P."/>
            <person name="Mueller R.-W."/>
            <person name="Bruemmer F."/>
            <person name="Labrenz M."/>
            <person name="Spormann A.M."/>
            <person name="Op den Camp H."/>
            <person name="Overmann J."/>
            <person name="Amann R."/>
            <person name="Jetten M.S.M."/>
            <person name="Mascher T."/>
            <person name="Medema M.H."/>
            <person name="Devos D.P."/>
            <person name="Kaster A.-K."/>
            <person name="Ovreas L."/>
            <person name="Rohde M."/>
            <person name="Galperin M.Y."/>
            <person name="Jogler C."/>
        </authorList>
    </citation>
    <scope>NUCLEOTIDE SEQUENCE [LARGE SCALE GENOMIC DNA]</scope>
    <source>
        <strain evidence="9 10">V22</strain>
    </source>
</reference>
<feature type="domain" description="DUF1585" evidence="3">
    <location>
        <begin position="718"/>
        <end position="791"/>
    </location>
</feature>
<proteinExistence type="predicted"/>
<evidence type="ECO:0000256" key="1">
    <source>
        <dbReference type="SAM" id="MobiDB-lite"/>
    </source>
</evidence>
<feature type="domain" description="DUF1595" evidence="8">
    <location>
        <begin position="389"/>
        <end position="446"/>
    </location>
</feature>
<feature type="chain" id="PRO_5021998701" description="Planctomycete cytochrome C" evidence="2">
    <location>
        <begin position="24"/>
        <end position="794"/>
    </location>
</feature>
<dbReference type="InterPro" id="IPR011429">
    <property type="entry name" value="Cyt_c_Planctomycete-type"/>
</dbReference>
<keyword evidence="2" id="KW-0732">Signal</keyword>
<feature type="domain" description="Cytochrome C Planctomycete-type" evidence="7">
    <location>
        <begin position="34"/>
        <end position="82"/>
    </location>
</feature>
<feature type="signal peptide" evidence="2">
    <location>
        <begin position="1"/>
        <end position="23"/>
    </location>
</feature>
<evidence type="ECO:0000259" key="7">
    <source>
        <dbReference type="Pfam" id="PF07635"/>
    </source>
</evidence>
<dbReference type="Pfam" id="PF07624">
    <property type="entry name" value="PSD2"/>
    <property type="match status" value="1"/>
</dbReference>
<dbReference type="InterPro" id="IPR011478">
    <property type="entry name" value="DUF1585"/>
</dbReference>
<evidence type="ECO:0000259" key="3">
    <source>
        <dbReference type="Pfam" id="PF07624"/>
    </source>
</evidence>
<sequence precursor="true">MCTRLSTISSFLHALLFASLAFANPDVEFLNANCLDCHSGPESEGALDLTSLMKHTPRATQETDRWIRIYDRVATGEMPPKDYTEVSEVDRTKFLTGLKQDIESVESRKFREVGRVQGRQLTMVQVERSLQDLLGIDIPLAKHFPADPRTHGYTTVADGQPMSLHEMDQHLACVDIALEEAFRRAFNPNSDLFQKRLDYKTLSRTNPRRRCREPEILYDLAVVWHTGMEFYGRLPSTTAKEDGWYRFKLRAKALNQPEGTGVWCSVRSGRCVSSAPLLDWVSSFETQEQMQEWEFVAWLDEGDMIEVRPKDKKMKSGRFQGGQVGAGEGEPQNIPGIAMEWLDVERFHNNGSDEELRQKLFDSLEIVPHKDWRQGKLKTDKPKREIIRLVKQFAESAFRRPVDDKTAQPYIDFAVENYSQTKSVKDALFAGYRAILCSPRFLYLQEQPGELDSYAIASRMSYMLWNSVPDQQLLDLAAAGQLQDREAVLAQVDRMLDDPKSARFREDFTNQWLDLSQIDFTEPDRRLYREYDGLVQQSMVDETRAFVNAMLDEDLSVTNLIDSDFSFMNTRLVRYYGIDGSANDRIERVSLPADSMRGGLLGHGAIQKITANGTETSPVTRGVWVSERLLGKEIPPPPTSVPAIEPDIRGAKSIRDQLEKHKSVESCAACHRHIDPPGYALEHFDPAGQWRQRYRSPGKKNGKWIPGPEIDTSYQLSDGRGFNDLEEFRQRILANPEQLAKGAVGHFLTYGTGSPVQFADRDEVDRIVAHCANTDYGFRSLLKSAIASRVFLTK</sequence>
<dbReference type="Pfam" id="PF07637">
    <property type="entry name" value="PSD5"/>
    <property type="match status" value="1"/>
</dbReference>
<accession>A0A517TDX3</accession>
<dbReference type="KEGG" id="chya:V22_38430"/>
<organism evidence="9 10">
    <name type="scientific">Calycomorphotria hydatis</name>
    <dbReference type="NCBI Taxonomy" id="2528027"/>
    <lineage>
        <taxon>Bacteria</taxon>
        <taxon>Pseudomonadati</taxon>
        <taxon>Planctomycetota</taxon>
        <taxon>Planctomycetia</taxon>
        <taxon>Planctomycetales</taxon>
        <taxon>Planctomycetaceae</taxon>
        <taxon>Calycomorphotria</taxon>
    </lineage>
</organism>
<dbReference type="OrthoDB" id="175242at2"/>
<feature type="region of interest" description="Disordered" evidence="1">
    <location>
        <begin position="311"/>
        <end position="332"/>
    </location>
</feature>
<dbReference type="EMBL" id="CP036316">
    <property type="protein sequence ID" value="QDT66573.1"/>
    <property type="molecule type" value="Genomic_DNA"/>
</dbReference>
<dbReference type="InterPro" id="IPR013042">
    <property type="entry name" value="DUF1592"/>
</dbReference>
<evidence type="ECO:0000313" key="9">
    <source>
        <dbReference type="EMBL" id="QDT66573.1"/>
    </source>
</evidence>
<dbReference type="InterPro" id="IPR013043">
    <property type="entry name" value="DUF1595"/>
</dbReference>
<protein>
    <recommendedName>
        <fullName evidence="11">Planctomycete cytochrome C</fullName>
    </recommendedName>
</protein>
<evidence type="ECO:0000259" key="6">
    <source>
        <dbReference type="Pfam" id="PF07631"/>
    </source>
</evidence>
<dbReference type="InterPro" id="IPR013039">
    <property type="entry name" value="DUF1588"/>
</dbReference>
<feature type="domain" description="DUF1592" evidence="6">
    <location>
        <begin position="451"/>
        <end position="578"/>
    </location>
</feature>
<evidence type="ECO:0000256" key="2">
    <source>
        <dbReference type="SAM" id="SignalP"/>
    </source>
</evidence>
<feature type="domain" description="DUF1587" evidence="4">
    <location>
        <begin position="119"/>
        <end position="182"/>
    </location>
</feature>
<feature type="domain" description="DUF1588" evidence="5">
    <location>
        <begin position="597"/>
        <end position="693"/>
    </location>
</feature>